<name>A0AAT9G8M2_9RICK</name>
<protein>
    <recommendedName>
        <fullName evidence="3">DNA repair protein RecN</fullName>
    </recommendedName>
    <alternativeName>
        <fullName evidence="8">Recombination protein N</fullName>
    </alternativeName>
</protein>
<dbReference type="PANTHER" id="PTHR11059">
    <property type="entry name" value="DNA REPAIR PROTEIN RECN"/>
    <property type="match status" value="1"/>
</dbReference>
<dbReference type="GO" id="GO:0005524">
    <property type="term" value="F:ATP binding"/>
    <property type="evidence" value="ECO:0007669"/>
    <property type="project" value="UniProtKB-KW"/>
</dbReference>
<dbReference type="InterPro" id="IPR004604">
    <property type="entry name" value="DNA_recomb/repair_RecN"/>
</dbReference>
<evidence type="ECO:0000256" key="8">
    <source>
        <dbReference type="ARBA" id="ARBA00033408"/>
    </source>
</evidence>
<proteinExistence type="inferred from homology"/>
<comment type="function">
    <text evidence="1">May be involved in recombinational repair of damaged DNA.</text>
</comment>
<dbReference type="GO" id="GO:0006310">
    <property type="term" value="P:DNA recombination"/>
    <property type="evidence" value="ECO:0007669"/>
    <property type="project" value="InterPro"/>
</dbReference>
<dbReference type="Gene3D" id="3.40.50.300">
    <property type="entry name" value="P-loop containing nucleotide triphosphate hydrolases"/>
    <property type="match status" value="1"/>
</dbReference>
<dbReference type="EMBL" id="AP029170">
    <property type="protein sequence ID" value="BFD46071.1"/>
    <property type="molecule type" value="Genomic_DNA"/>
</dbReference>
<keyword evidence="4" id="KW-0547">Nucleotide-binding</keyword>
<evidence type="ECO:0000313" key="9">
    <source>
        <dbReference type="EMBL" id="BFD46071.1"/>
    </source>
</evidence>
<dbReference type="GO" id="GO:0006281">
    <property type="term" value="P:DNA repair"/>
    <property type="evidence" value="ECO:0007669"/>
    <property type="project" value="UniProtKB-KW"/>
</dbReference>
<dbReference type="GO" id="GO:0043590">
    <property type="term" value="C:bacterial nucleoid"/>
    <property type="evidence" value="ECO:0007669"/>
    <property type="project" value="TreeGrafter"/>
</dbReference>
<evidence type="ECO:0000256" key="5">
    <source>
        <dbReference type="ARBA" id="ARBA00022763"/>
    </source>
</evidence>
<keyword evidence="7" id="KW-0234">DNA repair</keyword>
<accession>A0AAT9G8M2</accession>
<evidence type="ECO:0000256" key="2">
    <source>
        <dbReference type="ARBA" id="ARBA00009441"/>
    </source>
</evidence>
<dbReference type="PANTHER" id="PTHR11059:SF0">
    <property type="entry name" value="DNA REPAIR PROTEIN RECN"/>
    <property type="match status" value="1"/>
</dbReference>
<keyword evidence="6" id="KW-0067">ATP-binding</keyword>
<dbReference type="InterPro" id="IPR027417">
    <property type="entry name" value="P-loop_NTPase"/>
</dbReference>
<dbReference type="GO" id="GO:0009432">
    <property type="term" value="P:SOS response"/>
    <property type="evidence" value="ECO:0007669"/>
    <property type="project" value="TreeGrafter"/>
</dbReference>
<evidence type="ECO:0000256" key="7">
    <source>
        <dbReference type="ARBA" id="ARBA00023204"/>
    </source>
</evidence>
<sequence length="274" mass="30955">MGVIGLDEVEERLFKIRDIARKYNISCDKIPEFVDNSTQQLNALKDKINNVKILDINKLAGHKKYFELAEALSHQRSKVAKNLELAMQKELEQLKMEKAIFKVEIVPKDNIANQTDNKHFLEDRDTSQVMLCRVSDNGIDNVRFVASTNPGMQLAPIDKIASGGELSRFMLALKTCLFDKLLKETIIFDEIDTGIGGIVADKVGEKLKKLSSIAQVIAVTHQPQVAGKADQHIVVNKLQLNESTKITIKNLNLQERQALSKKLCKFRNRLYIKV</sequence>
<organism evidence="9">
    <name type="scientific">Candidatus Tisiphia endosymbiont of Sergentomyia squamirostris</name>
    <dbReference type="NCBI Taxonomy" id="3113639"/>
    <lineage>
        <taxon>Bacteria</taxon>
        <taxon>Pseudomonadati</taxon>
        <taxon>Pseudomonadota</taxon>
        <taxon>Alphaproteobacteria</taxon>
        <taxon>Rickettsiales</taxon>
        <taxon>Rickettsiaceae</taxon>
        <taxon>Rickettsieae</taxon>
        <taxon>Candidatus Tisiphia</taxon>
    </lineage>
</organism>
<gene>
    <name evidence="9" type="ORF">DMENIID0002_07170</name>
</gene>
<reference evidence="9" key="1">
    <citation type="submission" date="2024-01" db="EMBL/GenBank/DDBJ databases">
        <title>Sequencing the genomes of a sandfly, Sergentomyia squamirostris, and its two endosymbionts.</title>
        <authorList>
            <person name="Itokawa K."/>
            <person name="Sanjoba C."/>
        </authorList>
    </citation>
    <scope>NUCLEOTIDE SEQUENCE</scope>
    <source>
        <strain evidence="9">RiSSQ</strain>
    </source>
</reference>
<dbReference type="CDD" id="cd03241">
    <property type="entry name" value="ABC_RecN"/>
    <property type="match status" value="1"/>
</dbReference>
<dbReference type="AlphaFoldDB" id="A0AAT9G8M2"/>
<evidence type="ECO:0000256" key="4">
    <source>
        <dbReference type="ARBA" id="ARBA00022741"/>
    </source>
</evidence>
<evidence type="ECO:0000256" key="6">
    <source>
        <dbReference type="ARBA" id="ARBA00022840"/>
    </source>
</evidence>
<comment type="similarity">
    <text evidence="2">Belongs to the RecN family.</text>
</comment>
<keyword evidence="5" id="KW-0227">DNA damage</keyword>
<evidence type="ECO:0000256" key="1">
    <source>
        <dbReference type="ARBA" id="ARBA00003618"/>
    </source>
</evidence>
<dbReference type="SUPFAM" id="SSF52540">
    <property type="entry name" value="P-loop containing nucleoside triphosphate hydrolases"/>
    <property type="match status" value="1"/>
</dbReference>
<evidence type="ECO:0000256" key="3">
    <source>
        <dbReference type="ARBA" id="ARBA00021315"/>
    </source>
</evidence>